<comment type="caution">
    <text evidence="2">The sequence shown here is derived from an EMBL/GenBank/DDBJ whole genome shotgun (WGS) entry which is preliminary data.</text>
</comment>
<evidence type="ECO:0000313" key="2">
    <source>
        <dbReference type="EMBL" id="MCD7447376.1"/>
    </source>
</evidence>
<dbReference type="InterPro" id="IPR036426">
    <property type="entry name" value="Bulb-type_lectin_dom_sf"/>
</dbReference>
<dbReference type="SUPFAM" id="SSF51110">
    <property type="entry name" value="alpha-D-mannose-specific plant lectins"/>
    <property type="match status" value="1"/>
</dbReference>
<dbReference type="EMBL" id="JACEIK010000035">
    <property type="protein sequence ID" value="MCD7447376.1"/>
    <property type="molecule type" value="Genomic_DNA"/>
</dbReference>
<dbReference type="Proteomes" id="UP000823775">
    <property type="component" value="Unassembled WGS sequence"/>
</dbReference>
<proteinExistence type="predicted"/>
<evidence type="ECO:0000256" key="1">
    <source>
        <dbReference type="ARBA" id="ARBA00022729"/>
    </source>
</evidence>
<reference evidence="2 3" key="1">
    <citation type="journal article" date="2021" name="BMC Genomics">
        <title>Datura genome reveals duplications of psychoactive alkaloid biosynthetic genes and high mutation rate following tissue culture.</title>
        <authorList>
            <person name="Rajewski A."/>
            <person name="Carter-House D."/>
            <person name="Stajich J."/>
            <person name="Litt A."/>
        </authorList>
    </citation>
    <scope>NUCLEOTIDE SEQUENCE [LARGE SCALE GENOMIC DNA]</scope>
    <source>
        <strain evidence="2">AR-01</strain>
    </source>
</reference>
<accession>A0ABS8RKR4</accession>
<keyword evidence="3" id="KW-1185">Reference proteome</keyword>
<sequence>MKGKLLCQLERYSSWDSLTLHQMMENLGIMLAYGTGCIPKLLCGLPIRTNQLIPISDERLVIAIDEDGKRLWQSFDNPTDTSLPGMRMDDGLKLTGWGVTQKDPSSGSYMFRLNKQTTLRSPHSKARSSTGKALLLLIPLVSGNCPLLWCQC</sequence>
<keyword evidence="1" id="KW-0732">Signal</keyword>
<gene>
    <name evidence="2" type="ORF">HAX54_028448</name>
</gene>
<evidence type="ECO:0000313" key="3">
    <source>
        <dbReference type="Proteomes" id="UP000823775"/>
    </source>
</evidence>
<dbReference type="PANTHER" id="PTHR32444:SF235">
    <property type="entry name" value="OS01G0783900 PROTEIN"/>
    <property type="match status" value="1"/>
</dbReference>
<name>A0ABS8RKR4_DATST</name>
<organism evidence="2 3">
    <name type="scientific">Datura stramonium</name>
    <name type="common">Jimsonweed</name>
    <name type="synonym">Common thornapple</name>
    <dbReference type="NCBI Taxonomy" id="4076"/>
    <lineage>
        <taxon>Eukaryota</taxon>
        <taxon>Viridiplantae</taxon>
        <taxon>Streptophyta</taxon>
        <taxon>Embryophyta</taxon>
        <taxon>Tracheophyta</taxon>
        <taxon>Spermatophyta</taxon>
        <taxon>Magnoliopsida</taxon>
        <taxon>eudicotyledons</taxon>
        <taxon>Gunneridae</taxon>
        <taxon>Pentapetalae</taxon>
        <taxon>asterids</taxon>
        <taxon>lamiids</taxon>
        <taxon>Solanales</taxon>
        <taxon>Solanaceae</taxon>
        <taxon>Solanoideae</taxon>
        <taxon>Datureae</taxon>
        <taxon>Datura</taxon>
    </lineage>
</organism>
<protein>
    <submittedName>
        <fullName evidence="2">Uncharacterized protein</fullName>
    </submittedName>
</protein>
<dbReference type="PANTHER" id="PTHR32444">
    <property type="entry name" value="BULB-TYPE LECTIN DOMAIN-CONTAINING PROTEIN"/>
    <property type="match status" value="1"/>
</dbReference>